<name>A0A4U5Q9N5_POPAL</name>
<organism evidence="1">
    <name type="scientific">Populus alba</name>
    <name type="common">White poplar</name>
    <dbReference type="NCBI Taxonomy" id="43335"/>
    <lineage>
        <taxon>Eukaryota</taxon>
        <taxon>Viridiplantae</taxon>
        <taxon>Streptophyta</taxon>
        <taxon>Embryophyta</taxon>
        <taxon>Tracheophyta</taxon>
        <taxon>Spermatophyta</taxon>
        <taxon>Magnoliopsida</taxon>
        <taxon>eudicotyledons</taxon>
        <taxon>Gunneridae</taxon>
        <taxon>Pentapetalae</taxon>
        <taxon>rosids</taxon>
        <taxon>fabids</taxon>
        <taxon>Malpighiales</taxon>
        <taxon>Salicaceae</taxon>
        <taxon>Saliceae</taxon>
        <taxon>Populus</taxon>
    </lineage>
</organism>
<dbReference type="PANTHER" id="PTHR31065">
    <property type="entry name" value="PLATZ TRANSCRIPTION FACTOR FAMILY PROTEIN"/>
    <property type="match status" value="1"/>
</dbReference>
<comment type="caution">
    <text evidence="1">The sequence shown here is derived from an EMBL/GenBank/DDBJ whole genome shotgun (WGS) entry which is preliminary data.</text>
</comment>
<gene>
    <name evidence="1" type="ORF">D5086_0000121050</name>
</gene>
<evidence type="ECO:0000313" key="1">
    <source>
        <dbReference type="EMBL" id="TKS06652.1"/>
    </source>
</evidence>
<sequence>MYCHQFARRRLSLSLSAVIVSTSPSLQALTTSTDLHLPHQNSKCWFHQIYHYLLWLQALLTEKFFNACVIHEGARKNEKNIFCLDCCISICPHCLSPHGSHRLLQIRRYVYNDVLRLDDAQKLFDSAFVQSYTTNSAKVIFLNQRPLTRPVNIRGNICSRCDRGLQFPHLFCSISCKVDHILRTKGVSGLSSFLYDCKFLPLSEPGSDEGLMTPVSVLEPAASSKTNSSSGGDGGVACRALACTATTEIVRKKRSSLTNSCRTMFPRDTVISTILMNRRKKAPNRAPLY</sequence>
<proteinExistence type="predicted"/>
<dbReference type="InterPro" id="IPR006734">
    <property type="entry name" value="PLATZ"/>
</dbReference>
<dbReference type="PANTHER" id="PTHR31065:SF1">
    <property type="entry name" value="OS09G0116050 PROTEIN"/>
    <property type="match status" value="1"/>
</dbReference>
<protein>
    <recommendedName>
        <fullName evidence="2">B box-type domain-containing protein</fullName>
    </recommendedName>
</protein>
<dbReference type="Pfam" id="PF04640">
    <property type="entry name" value="PLATZ"/>
    <property type="match status" value="1"/>
</dbReference>
<dbReference type="AlphaFoldDB" id="A0A4U5Q9N5"/>
<evidence type="ECO:0008006" key="2">
    <source>
        <dbReference type="Google" id="ProtNLM"/>
    </source>
</evidence>
<dbReference type="EMBL" id="RCHU01000345">
    <property type="protein sequence ID" value="TKS06652.1"/>
    <property type="molecule type" value="Genomic_DNA"/>
</dbReference>
<reference evidence="1" key="1">
    <citation type="submission" date="2018-10" db="EMBL/GenBank/DDBJ databases">
        <title>Population genomic analysis revealed the cold adaptation of white poplar.</title>
        <authorList>
            <person name="Liu Y.-J."/>
        </authorList>
    </citation>
    <scope>NUCLEOTIDE SEQUENCE [LARGE SCALE GENOMIC DNA]</scope>
    <source>
        <strain evidence="1">PAL-ZL1</strain>
    </source>
</reference>
<accession>A0A4U5Q9N5</accession>